<dbReference type="RefSeq" id="WP_009675459.1">
    <property type="nucleotide sequence ID" value="NZ_BQWH01000003.1"/>
</dbReference>
<evidence type="ECO:0000256" key="4">
    <source>
        <dbReference type="ARBA" id="ARBA00022807"/>
    </source>
</evidence>
<evidence type="ECO:0000256" key="5">
    <source>
        <dbReference type="ARBA" id="ARBA00044503"/>
    </source>
</evidence>
<dbReference type="GO" id="GO:0008234">
    <property type="term" value="F:cysteine-type peptidase activity"/>
    <property type="evidence" value="ECO:0007669"/>
    <property type="project" value="UniProtKB-KW"/>
</dbReference>
<keyword evidence="4" id="KW-0788">Thiol protease</keyword>
<evidence type="ECO:0000256" key="3">
    <source>
        <dbReference type="ARBA" id="ARBA00022801"/>
    </source>
</evidence>
<dbReference type="AlphaFoldDB" id="A0A410X220"/>
<dbReference type="KEGG" id="pchi:PC41400_24370"/>
<gene>
    <name evidence="7" type="ORF">M5X16_16900</name>
    <name evidence="8" type="ORF">PC41400_24370</name>
</gene>
<proteinExistence type="inferred from homology"/>
<dbReference type="GO" id="GO:0042254">
    <property type="term" value="P:ribosome biogenesis"/>
    <property type="evidence" value="ECO:0007669"/>
    <property type="project" value="UniProtKB-KW"/>
</dbReference>
<dbReference type="OrthoDB" id="48998at2"/>
<keyword evidence="2 8" id="KW-0645">Protease</keyword>
<dbReference type="Proteomes" id="UP001527202">
    <property type="component" value="Unassembled WGS sequence"/>
</dbReference>
<dbReference type="InterPro" id="IPR036764">
    <property type="entry name" value="Peptidase_Prp_sf"/>
</dbReference>
<keyword evidence="1" id="KW-0690">Ribosome biogenesis</keyword>
<dbReference type="Pfam" id="PF04327">
    <property type="entry name" value="Peptidase_Prp"/>
    <property type="match status" value="1"/>
</dbReference>
<dbReference type="PANTHER" id="PTHR39178:SF1">
    <property type="entry name" value="RIBOSOMAL-PROCESSING CYSTEINE PROTEASE PRP"/>
    <property type="match status" value="1"/>
</dbReference>
<dbReference type="EMBL" id="CP026520">
    <property type="protein sequence ID" value="QAV20647.1"/>
    <property type="molecule type" value="Genomic_DNA"/>
</dbReference>
<sequence length="115" mass="12373">MIHVTVSRRSEQDPTIEAYQVEGHAEFDVPGKDLVCAAVSAITVGTVNSIEALTGVVPGTEMEKGWLDVILPLDSEPAQMAQVQLIIESMIVMLHTIASSYSDYIAIHTAYNEGG</sequence>
<dbReference type="SUPFAM" id="SSF118010">
    <property type="entry name" value="TM1457-like"/>
    <property type="match status" value="1"/>
</dbReference>
<accession>A0A410X220</accession>
<dbReference type="CDD" id="cd16332">
    <property type="entry name" value="Prp-like"/>
    <property type="match status" value="1"/>
</dbReference>
<dbReference type="GeneID" id="95377933"/>
<name>A0A410X220_9BACL</name>
<reference evidence="7 10" key="2">
    <citation type="submission" date="2022-05" db="EMBL/GenBank/DDBJ databases">
        <title>Genome Sequencing of Bee-Associated Microbes.</title>
        <authorList>
            <person name="Dunlap C."/>
        </authorList>
    </citation>
    <scope>NUCLEOTIDE SEQUENCE [LARGE SCALE GENOMIC DNA]</scope>
    <source>
        <strain evidence="7 10">NRRL B-23120</strain>
    </source>
</reference>
<dbReference type="PANTHER" id="PTHR39178">
    <property type="entry name" value="HYPOTHETICAL RIBOSOME-ASSOCIATED PROTEIN"/>
    <property type="match status" value="1"/>
</dbReference>
<evidence type="ECO:0000313" key="9">
    <source>
        <dbReference type="Proteomes" id="UP000288943"/>
    </source>
</evidence>
<evidence type="ECO:0000313" key="7">
    <source>
        <dbReference type="EMBL" id="MCY9597442.1"/>
    </source>
</evidence>
<evidence type="ECO:0000313" key="8">
    <source>
        <dbReference type="EMBL" id="QAV20647.1"/>
    </source>
</evidence>
<dbReference type="Proteomes" id="UP000288943">
    <property type="component" value="Chromosome"/>
</dbReference>
<keyword evidence="10" id="KW-1185">Reference proteome</keyword>
<protein>
    <recommendedName>
        <fullName evidence="6">Ribosomal processing cysteine protease Prp</fullName>
    </recommendedName>
</protein>
<evidence type="ECO:0000313" key="10">
    <source>
        <dbReference type="Proteomes" id="UP001527202"/>
    </source>
</evidence>
<organism evidence="8 9">
    <name type="scientific">Paenibacillus chitinolyticus</name>
    <dbReference type="NCBI Taxonomy" id="79263"/>
    <lineage>
        <taxon>Bacteria</taxon>
        <taxon>Bacillati</taxon>
        <taxon>Bacillota</taxon>
        <taxon>Bacilli</taxon>
        <taxon>Bacillales</taxon>
        <taxon>Paenibacillaceae</taxon>
        <taxon>Paenibacillus</taxon>
    </lineage>
</organism>
<reference evidence="8 9" key="1">
    <citation type="submission" date="2018-01" db="EMBL/GenBank/DDBJ databases">
        <title>The whole genome sequencing and assembly of Paenibacillus chitinolyticus KCCM 41400 strain.</title>
        <authorList>
            <person name="Kim J.-Y."/>
            <person name="Park M.-K."/>
            <person name="Lee Y.-J."/>
            <person name="Yi H."/>
            <person name="Bahn Y.-S."/>
            <person name="Kim J.F."/>
            <person name="Lee D.-W."/>
        </authorList>
    </citation>
    <scope>NUCLEOTIDE SEQUENCE [LARGE SCALE GENOMIC DNA]</scope>
    <source>
        <strain evidence="8 9">KCCM 41400</strain>
    </source>
</reference>
<evidence type="ECO:0000256" key="1">
    <source>
        <dbReference type="ARBA" id="ARBA00022517"/>
    </source>
</evidence>
<dbReference type="Gene3D" id="3.30.70.1490">
    <property type="entry name" value="Cysteine protease Prp"/>
    <property type="match status" value="1"/>
</dbReference>
<comment type="similarity">
    <text evidence="5">Belongs to the Prp family.</text>
</comment>
<dbReference type="InterPro" id="IPR007422">
    <property type="entry name" value="Peptidase_Prp"/>
</dbReference>
<evidence type="ECO:0000256" key="2">
    <source>
        <dbReference type="ARBA" id="ARBA00022670"/>
    </source>
</evidence>
<keyword evidence="3" id="KW-0378">Hydrolase</keyword>
<dbReference type="GO" id="GO:0006508">
    <property type="term" value="P:proteolysis"/>
    <property type="evidence" value="ECO:0007669"/>
    <property type="project" value="UniProtKB-KW"/>
</dbReference>
<dbReference type="EMBL" id="JAMDMJ010000022">
    <property type="protein sequence ID" value="MCY9597442.1"/>
    <property type="molecule type" value="Genomic_DNA"/>
</dbReference>
<evidence type="ECO:0000256" key="6">
    <source>
        <dbReference type="ARBA" id="ARBA00044538"/>
    </source>
</evidence>